<dbReference type="AlphaFoldDB" id="J9GCU9"/>
<organism evidence="2">
    <name type="scientific">gut metagenome</name>
    <dbReference type="NCBI Taxonomy" id="749906"/>
    <lineage>
        <taxon>unclassified sequences</taxon>
        <taxon>metagenomes</taxon>
        <taxon>organismal metagenomes</taxon>
    </lineage>
</organism>
<dbReference type="Pfam" id="PF20096">
    <property type="entry name" value="DUF6486"/>
    <property type="match status" value="1"/>
</dbReference>
<accession>J9GCU9</accession>
<protein>
    <submittedName>
        <fullName evidence="2">Uncharacterized protein</fullName>
    </submittedName>
</protein>
<dbReference type="NCBIfam" id="NF033879">
    <property type="entry name" value="smalltalk"/>
    <property type="match status" value="1"/>
</dbReference>
<evidence type="ECO:0000313" key="2">
    <source>
        <dbReference type="EMBL" id="EJW99582.1"/>
    </source>
</evidence>
<dbReference type="InterPro" id="IPR045505">
    <property type="entry name" value="DUF6486"/>
</dbReference>
<proteinExistence type="predicted"/>
<reference evidence="2" key="1">
    <citation type="journal article" date="2012" name="PLoS ONE">
        <title>Gene sets for utilization of primary and secondary nutrition supplies in the distal gut of endangered iberian lynx.</title>
        <authorList>
            <person name="Alcaide M."/>
            <person name="Messina E."/>
            <person name="Richter M."/>
            <person name="Bargiela R."/>
            <person name="Peplies J."/>
            <person name="Huws S.A."/>
            <person name="Newbold C.J."/>
            <person name="Golyshin P.N."/>
            <person name="Simon M.A."/>
            <person name="Lopez G."/>
            <person name="Yakimov M.M."/>
            <person name="Ferrer M."/>
        </authorList>
    </citation>
    <scope>NUCLEOTIDE SEQUENCE</scope>
</reference>
<keyword evidence="1" id="KW-0812">Transmembrane</keyword>
<keyword evidence="1" id="KW-1133">Transmembrane helix</keyword>
<feature type="transmembrane region" description="Helical" evidence="1">
    <location>
        <begin position="21"/>
        <end position="39"/>
    </location>
</feature>
<name>J9GCU9_9ZZZZ</name>
<dbReference type="EMBL" id="AMCI01003743">
    <property type="protein sequence ID" value="EJW99582.1"/>
    <property type="molecule type" value="Genomic_DNA"/>
</dbReference>
<comment type="caution">
    <text evidence="2">The sequence shown here is derived from an EMBL/GenBank/DDBJ whole genome shotgun (WGS) entry which is preliminary data.</text>
</comment>
<sequence length="46" mass="5115">MKIATTMENIEIYPKNQRWRFIIQTLLAILSAIATSFGVSSCVAAL</sequence>
<gene>
    <name evidence="2" type="ORF">EVA_12310</name>
</gene>
<evidence type="ECO:0000256" key="1">
    <source>
        <dbReference type="SAM" id="Phobius"/>
    </source>
</evidence>
<keyword evidence="1" id="KW-0472">Membrane</keyword>